<name>A0A381URE9_9ZZZZ</name>
<dbReference type="Pfam" id="PF01370">
    <property type="entry name" value="Epimerase"/>
    <property type="match status" value="1"/>
</dbReference>
<dbReference type="SUPFAM" id="SSF51735">
    <property type="entry name" value="NAD(P)-binding Rossmann-fold domains"/>
    <property type="match status" value="1"/>
</dbReference>
<dbReference type="AlphaFoldDB" id="A0A381URE9"/>
<proteinExistence type="predicted"/>
<evidence type="ECO:0000259" key="1">
    <source>
        <dbReference type="Pfam" id="PF01370"/>
    </source>
</evidence>
<gene>
    <name evidence="2" type="ORF">METZ01_LOCUS83606</name>
</gene>
<feature type="domain" description="NAD-dependent epimerase/dehydratase" evidence="1">
    <location>
        <begin position="3"/>
        <end position="75"/>
    </location>
</feature>
<sequence length="81" mass="8985">MKILITGGFGFLGARLAEYLLKKDHKVTLASRSKRSLNRSLLKAHSIQVDWQSESSLESISQNQDIIIHAAGMNADDCKND</sequence>
<reference evidence="2" key="1">
    <citation type="submission" date="2018-05" db="EMBL/GenBank/DDBJ databases">
        <authorList>
            <person name="Lanie J.A."/>
            <person name="Ng W.-L."/>
            <person name="Kazmierczak K.M."/>
            <person name="Andrzejewski T.M."/>
            <person name="Davidsen T.M."/>
            <person name="Wayne K.J."/>
            <person name="Tettelin H."/>
            <person name="Glass J.I."/>
            <person name="Rusch D."/>
            <person name="Podicherti R."/>
            <person name="Tsui H.-C.T."/>
            <person name="Winkler M.E."/>
        </authorList>
    </citation>
    <scope>NUCLEOTIDE SEQUENCE</scope>
</reference>
<accession>A0A381URE9</accession>
<dbReference type="Gene3D" id="3.40.50.720">
    <property type="entry name" value="NAD(P)-binding Rossmann-like Domain"/>
    <property type="match status" value="1"/>
</dbReference>
<protein>
    <recommendedName>
        <fullName evidence="1">NAD-dependent epimerase/dehydratase domain-containing protein</fullName>
    </recommendedName>
</protein>
<evidence type="ECO:0000313" key="2">
    <source>
        <dbReference type="EMBL" id="SVA30752.1"/>
    </source>
</evidence>
<dbReference type="InterPro" id="IPR001509">
    <property type="entry name" value="Epimerase_deHydtase"/>
</dbReference>
<dbReference type="InterPro" id="IPR036291">
    <property type="entry name" value="NAD(P)-bd_dom_sf"/>
</dbReference>
<feature type="non-terminal residue" evidence="2">
    <location>
        <position position="81"/>
    </location>
</feature>
<organism evidence="2">
    <name type="scientific">marine metagenome</name>
    <dbReference type="NCBI Taxonomy" id="408172"/>
    <lineage>
        <taxon>unclassified sequences</taxon>
        <taxon>metagenomes</taxon>
        <taxon>ecological metagenomes</taxon>
    </lineage>
</organism>
<dbReference type="EMBL" id="UINC01006978">
    <property type="protein sequence ID" value="SVA30752.1"/>
    <property type="molecule type" value="Genomic_DNA"/>
</dbReference>